<dbReference type="GO" id="GO:0005737">
    <property type="term" value="C:cytoplasm"/>
    <property type="evidence" value="ECO:0007669"/>
    <property type="project" value="TreeGrafter"/>
</dbReference>
<evidence type="ECO:0000256" key="2">
    <source>
        <dbReference type="ARBA" id="ARBA00022692"/>
    </source>
</evidence>
<dbReference type="Proteomes" id="UP000667349">
    <property type="component" value="Unassembled WGS sequence"/>
</dbReference>
<evidence type="ECO:0000256" key="5">
    <source>
        <dbReference type="ARBA" id="ARBA00022989"/>
    </source>
</evidence>
<dbReference type="Gene3D" id="2.102.10.10">
    <property type="entry name" value="Rieske [2Fe-2S] iron-sulphur domain"/>
    <property type="match status" value="1"/>
</dbReference>
<evidence type="ECO:0000313" key="12">
    <source>
        <dbReference type="Proteomes" id="UP000667349"/>
    </source>
</evidence>
<comment type="subcellular location">
    <subcellularLocation>
        <location evidence="1">Membrane</location>
    </subcellularLocation>
</comment>
<feature type="non-terminal residue" evidence="11">
    <location>
        <position position="1"/>
    </location>
</feature>
<feature type="non-terminal residue" evidence="11">
    <location>
        <position position="383"/>
    </location>
</feature>
<evidence type="ECO:0000259" key="10">
    <source>
        <dbReference type="PROSITE" id="PS51296"/>
    </source>
</evidence>
<dbReference type="Pfam" id="PF00355">
    <property type="entry name" value="Rieske"/>
    <property type="match status" value="1"/>
</dbReference>
<dbReference type="InterPro" id="IPR050584">
    <property type="entry name" value="Cholesterol_7-desaturase"/>
</dbReference>
<evidence type="ECO:0000256" key="6">
    <source>
        <dbReference type="ARBA" id="ARBA00023002"/>
    </source>
</evidence>
<dbReference type="AlphaFoldDB" id="A0A836E3Q0"/>
<evidence type="ECO:0000256" key="9">
    <source>
        <dbReference type="ARBA" id="ARBA00023136"/>
    </source>
</evidence>
<evidence type="ECO:0000313" key="11">
    <source>
        <dbReference type="EMBL" id="KAG5309669.1"/>
    </source>
</evidence>
<dbReference type="PROSITE" id="PS51296">
    <property type="entry name" value="RIESKE"/>
    <property type="match status" value="1"/>
</dbReference>
<evidence type="ECO:0000256" key="8">
    <source>
        <dbReference type="ARBA" id="ARBA00023014"/>
    </source>
</evidence>
<keyword evidence="2" id="KW-0812">Transmembrane</keyword>
<gene>
    <name evidence="11" type="primary">Daf36_1</name>
    <name evidence="11" type="ORF">G6Z75_0005973</name>
</gene>
<comment type="caution">
    <text evidence="11">The sequence shown here is derived from an EMBL/GenBank/DDBJ whole genome shotgun (WGS) entry which is preliminary data.</text>
</comment>
<keyword evidence="8" id="KW-0411">Iron-sulfur</keyword>
<evidence type="ECO:0000256" key="1">
    <source>
        <dbReference type="ARBA" id="ARBA00004370"/>
    </source>
</evidence>
<keyword evidence="6" id="KW-0560">Oxidoreductase</keyword>
<proteinExistence type="predicted"/>
<protein>
    <submittedName>
        <fullName evidence="11">DAF36 desaturase</fullName>
    </submittedName>
</protein>
<organism evidence="11 12">
    <name type="scientific">Acromyrmex insinuator</name>
    <dbReference type="NCBI Taxonomy" id="230686"/>
    <lineage>
        <taxon>Eukaryota</taxon>
        <taxon>Metazoa</taxon>
        <taxon>Ecdysozoa</taxon>
        <taxon>Arthropoda</taxon>
        <taxon>Hexapoda</taxon>
        <taxon>Insecta</taxon>
        <taxon>Pterygota</taxon>
        <taxon>Neoptera</taxon>
        <taxon>Endopterygota</taxon>
        <taxon>Hymenoptera</taxon>
        <taxon>Apocrita</taxon>
        <taxon>Aculeata</taxon>
        <taxon>Formicoidea</taxon>
        <taxon>Formicidae</taxon>
        <taxon>Myrmicinae</taxon>
        <taxon>Acromyrmex</taxon>
    </lineage>
</organism>
<dbReference type="PANTHER" id="PTHR21266">
    <property type="entry name" value="IRON-SULFUR DOMAIN CONTAINING PROTEIN"/>
    <property type="match status" value="1"/>
</dbReference>
<keyword evidence="5" id="KW-1133">Transmembrane helix</keyword>
<dbReference type="GO" id="GO:0046872">
    <property type="term" value="F:metal ion binding"/>
    <property type="evidence" value="ECO:0007669"/>
    <property type="project" value="UniProtKB-KW"/>
</dbReference>
<accession>A0A836E3Q0</accession>
<evidence type="ECO:0000256" key="7">
    <source>
        <dbReference type="ARBA" id="ARBA00023004"/>
    </source>
</evidence>
<keyword evidence="4" id="KW-0479">Metal-binding</keyword>
<dbReference type="GO" id="GO:0016491">
    <property type="term" value="F:oxidoreductase activity"/>
    <property type="evidence" value="ECO:0007669"/>
    <property type="project" value="UniProtKB-KW"/>
</dbReference>
<dbReference type="EMBL" id="JAANHZ010000569">
    <property type="protein sequence ID" value="KAG5309669.1"/>
    <property type="molecule type" value="Genomic_DNA"/>
</dbReference>
<dbReference type="SUPFAM" id="SSF50022">
    <property type="entry name" value="ISP domain"/>
    <property type="match status" value="1"/>
</dbReference>
<dbReference type="PANTHER" id="PTHR21266:SF32">
    <property type="entry name" value="CHOLESTEROL 7-DESATURASE NVD"/>
    <property type="match status" value="1"/>
</dbReference>
<dbReference type="InterPro" id="IPR036922">
    <property type="entry name" value="Rieske_2Fe-2S_sf"/>
</dbReference>
<keyword evidence="12" id="KW-1185">Reference proteome</keyword>
<evidence type="ECO:0000256" key="4">
    <source>
        <dbReference type="ARBA" id="ARBA00022723"/>
    </source>
</evidence>
<keyword evidence="7" id="KW-0408">Iron</keyword>
<feature type="domain" description="Rieske" evidence="10">
    <location>
        <begin position="1"/>
        <end position="75"/>
    </location>
</feature>
<name>A0A836E3Q0_9HYME</name>
<reference evidence="11" key="1">
    <citation type="submission" date="2020-02" db="EMBL/GenBank/DDBJ databases">
        <title>Relaxed selection underlies rapid genomic changes in the transitions from sociality to social parasitism in ants.</title>
        <authorList>
            <person name="Bi X."/>
        </authorList>
    </citation>
    <scope>NUCLEOTIDE SEQUENCE</scope>
    <source>
        <strain evidence="11">BGI-DK2013a</strain>
        <tissue evidence="11">Whole body</tissue>
    </source>
</reference>
<dbReference type="GO" id="GO:0051537">
    <property type="term" value="F:2 iron, 2 sulfur cluster binding"/>
    <property type="evidence" value="ECO:0007669"/>
    <property type="project" value="UniProtKB-KW"/>
</dbReference>
<dbReference type="GO" id="GO:0016020">
    <property type="term" value="C:membrane"/>
    <property type="evidence" value="ECO:0007669"/>
    <property type="project" value="UniProtKB-SubCell"/>
</dbReference>
<evidence type="ECO:0000256" key="3">
    <source>
        <dbReference type="ARBA" id="ARBA00022714"/>
    </source>
</evidence>
<dbReference type="InterPro" id="IPR017941">
    <property type="entry name" value="Rieske_2Fe-2S"/>
</dbReference>
<keyword evidence="9" id="KW-0472">Membrane</keyword>
<sequence>YQFFQKSKEALSTFWTHCSHLGANMAEGGRVKGDCLECPFHNWKFREEDGYCENIPYTIKVIRVINNFLQNLCELLKMYCTWNVKHAQLYILLYFSTLPFNYNKVSIAFQCHTIVILVIDMCKVAASLFANIVFSYNHSQTRLYLQLGHSHAHTDSWAFAEWKKGESIDVLNTRAKIIIFRFDGLKMACPSFLKDISFLLSSKQYPSTPKPAAATTCADIRITENGPDISTYIPLWRVFLVSSALITYTRWQPNCSYDNQMDKDEDRLKGVSIHPIENDNGNHHFTVAQNRDRSREKHKANVHLCHKLMLLERFSIMESDVRAEQIRPGIIELNVNTSFGSLYILLTITLIELLLQRVIYLIFSPPLLAPYANLLFAMKDLQW</sequence>
<keyword evidence="3" id="KW-0001">2Fe-2S</keyword>